<dbReference type="PROSITE" id="PS50109">
    <property type="entry name" value="HIS_KIN"/>
    <property type="match status" value="1"/>
</dbReference>
<dbReference type="InterPro" id="IPR003594">
    <property type="entry name" value="HATPase_dom"/>
</dbReference>
<dbReference type="PRINTS" id="PR00344">
    <property type="entry name" value="BCTRLSENSOR"/>
</dbReference>
<dbReference type="Gene3D" id="3.30.450.20">
    <property type="entry name" value="PAS domain"/>
    <property type="match status" value="1"/>
</dbReference>
<proteinExistence type="predicted"/>
<dbReference type="InterPro" id="IPR035965">
    <property type="entry name" value="PAS-like_dom_sf"/>
</dbReference>
<dbReference type="Gene3D" id="1.10.287.130">
    <property type="match status" value="1"/>
</dbReference>
<dbReference type="GO" id="GO:0005524">
    <property type="term" value="F:ATP binding"/>
    <property type="evidence" value="ECO:0007669"/>
    <property type="project" value="UniProtKB-KW"/>
</dbReference>
<protein>
    <recommendedName>
        <fullName evidence="2">histidine kinase</fullName>
        <ecNumber evidence="2">2.7.13.3</ecNumber>
    </recommendedName>
</protein>
<keyword evidence="8" id="KW-0547">Nucleotide-binding</keyword>
<keyword evidence="9" id="KW-1185">Reference proteome</keyword>
<dbReference type="InterPro" id="IPR005467">
    <property type="entry name" value="His_kinase_dom"/>
</dbReference>
<dbReference type="CDD" id="cd00082">
    <property type="entry name" value="HisKA"/>
    <property type="match status" value="1"/>
</dbReference>
<keyword evidence="3" id="KW-0597">Phosphoprotein</keyword>
<evidence type="ECO:0000256" key="4">
    <source>
        <dbReference type="ARBA" id="ARBA00022679"/>
    </source>
</evidence>
<keyword evidence="5" id="KW-0418">Kinase</keyword>
<keyword evidence="8" id="KW-0067">ATP-binding</keyword>
<evidence type="ECO:0000313" key="9">
    <source>
        <dbReference type="Proteomes" id="UP001596495"/>
    </source>
</evidence>
<accession>A0ABW2R3E2</accession>
<dbReference type="Gene3D" id="3.30.565.10">
    <property type="entry name" value="Histidine kinase-like ATPase, C-terminal domain"/>
    <property type="match status" value="1"/>
</dbReference>
<evidence type="ECO:0000256" key="3">
    <source>
        <dbReference type="ARBA" id="ARBA00022553"/>
    </source>
</evidence>
<dbReference type="InterPro" id="IPR036097">
    <property type="entry name" value="HisK_dim/P_sf"/>
</dbReference>
<dbReference type="EC" id="2.7.13.3" evidence="2"/>
<dbReference type="PANTHER" id="PTHR42878:SF15">
    <property type="entry name" value="BACTERIOPHYTOCHROME"/>
    <property type="match status" value="1"/>
</dbReference>
<dbReference type="InterPro" id="IPR004358">
    <property type="entry name" value="Sig_transdc_His_kin-like_C"/>
</dbReference>
<evidence type="ECO:0000256" key="1">
    <source>
        <dbReference type="ARBA" id="ARBA00000085"/>
    </source>
</evidence>
<gene>
    <name evidence="8" type="ORF">ACFQNJ_00575</name>
</gene>
<dbReference type="SMART" id="SM00387">
    <property type="entry name" value="HATPase_c"/>
    <property type="match status" value="1"/>
</dbReference>
<evidence type="ECO:0000256" key="2">
    <source>
        <dbReference type="ARBA" id="ARBA00012438"/>
    </source>
</evidence>
<dbReference type="SMART" id="SM00388">
    <property type="entry name" value="HisKA"/>
    <property type="match status" value="1"/>
</dbReference>
<dbReference type="PANTHER" id="PTHR42878">
    <property type="entry name" value="TWO-COMPONENT HISTIDINE KINASE"/>
    <property type="match status" value="1"/>
</dbReference>
<dbReference type="InterPro" id="IPR013655">
    <property type="entry name" value="PAS_fold_3"/>
</dbReference>
<dbReference type="SUPFAM" id="SSF55785">
    <property type="entry name" value="PYP-like sensor domain (PAS domain)"/>
    <property type="match status" value="1"/>
</dbReference>
<comment type="catalytic activity">
    <reaction evidence="1">
        <text>ATP + protein L-histidine = ADP + protein N-phospho-L-histidine.</text>
        <dbReference type="EC" id="2.7.13.3"/>
    </reaction>
</comment>
<name>A0ABW2R3E2_9BURK</name>
<organism evidence="8 9">
    <name type="scientific">Hydrogenophaga bisanensis</name>
    <dbReference type="NCBI Taxonomy" id="439611"/>
    <lineage>
        <taxon>Bacteria</taxon>
        <taxon>Pseudomonadati</taxon>
        <taxon>Pseudomonadota</taxon>
        <taxon>Betaproteobacteria</taxon>
        <taxon>Burkholderiales</taxon>
        <taxon>Comamonadaceae</taxon>
        <taxon>Hydrogenophaga</taxon>
    </lineage>
</organism>
<feature type="coiled-coil region" evidence="6">
    <location>
        <begin position="142"/>
        <end position="173"/>
    </location>
</feature>
<dbReference type="SUPFAM" id="SSF55874">
    <property type="entry name" value="ATPase domain of HSP90 chaperone/DNA topoisomerase II/histidine kinase"/>
    <property type="match status" value="1"/>
</dbReference>
<dbReference type="Proteomes" id="UP001596495">
    <property type="component" value="Unassembled WGS sequence"/>
</dbReference>
<comment type="caution">
    <text evidence="8">The sequence shown here is derived from an EMBL/GenBank/DDBJ whole genome shotgun (WGS) entry which is preliminary data.</text>
</comment>
<dbReference type="InterPro" id="IPR036890">
    <property type="entry name" value="HATPase_C_sf"/>
</dbReference>
<evidence type="ECO:0000259" key="7">
    <source>
        <dbReference type="PROSITE" id="PS50109"/>
    </source>
</evidence>
<dbReference type="Pfam" id="PF08447">
    <property type="entry name" value="PAS_3"/>
    <property type="match status" value="1"/>
</dbReference>
<reference evidence="9" key="1">
    <citation type="journal article" date="2019" name="Int. J. Syst. Evol. Microbiol.">
        <title>The Global Catalogue of Microorganisms (GCM) 10K type strain sequencing project: providing services to taxonomists for standard genome sequencing and annotation.</title>
        <authorList>
            <consortium name="The Broad Institute Genomics Platform"/>
            <consortium name="The Broad Institute Genome Sequencing Center for Infectious Disease"/>
            <person name="Wu L."/>
            <person name="Ma J."/>
        </authorList>
    </citation>
    <scope>NUCLEOTIDE SEQUENCE [LARGE SCALE GENOMIC DNA]</scope>
    <source>
        <strain evidence="9">CCUG 54518</strain>
    </source>
</reference>
<sequence length="428" mass="48500">MVAYFSIQSDVTDRRALEHRNRELQHHLQEAQKLARLGRIDFNPDTRLLRWSPEVFDILELAPGQIRQGFSELLSFVAEEAQEELRQRIADALAEGTVFDHEFPILTSQGHRRWVRCRGMPERHVTSFRPPGTWTIQDVTVYRELIEQKRLTNERLKEMVADRTRHLEEANRSLEAFSHGLSHDLKKPIRHMVSYSEIARSAMSEGDLDAARHYSAKVVAAGLRLQSVIDGMLAFSRLGRGALHPSRIDLALRMPEWLEETASSFSTQPYEVIGIERLPTVWADPVLIQEVSCNLMDNAFKYSGMREVTRLEWNACPLDDGWTVSLRDNGCGFDASEQAHVFEMFGRLKNPANIEGDGIGLALCRRIVQSHDGRIWAESTPEHGSVFHVWLPCEGAKSAVRPPSAGWSGSVQWTADHTARASTVSRTS</sequence>
<evidence type="ECO:0000256" key="6">
    <source>
        <dbReference type="SAM" id="Coils"/>
    </source>
</evidence>
<dbReference type="EMBL" id="JBHTBX010000001">
    <property type="protein sequence ID" value="MFC7433004.1"/>
    <property type="molecule type" value="Genomic_DNA"/>
</dbReference>
<dbReference type="SUPFAM" id="SSF47384">
    <property type="entry name" value="Homodimeric domain of signal transducing histidine kinase"/>
    <property type="match status" value="1"/>
</dbReference>
<evidence type="ECO:0000313" key="8">
    <source>
        <dbReference type="EMBL" id="MFC7433004.1"/>
    </source>
</evidence>
<dbReference type="InterPro" id="IPR003661">
    <property type="entry name" value="HisK_dim/P_dom"/>
</dbReference>
<dbReference type="Pfam" id="PF02518">
    <property type="entry name" value="HATPase_c"/>
    <property type="match status" value="1"/>
</dbReference>
<feature type="domain" description="Histidine kinase" evidence="7">
    <location>
        <begin position="180"/>
        <end position="395"/>
    </location>
</feature>
<dbReference type="RefSeq" id="WP_382253067.1">
    <property type="nucleotide sequence ID" value="NZ_JBHTBX010000001.1"/>
</dbReference>
<keyword evidence="6" id="KW-0175">Coiled coil</keyword>
<dbReference type="Pfam" id="PF00512">
    <property type="entry name" value="HisKA"/>
    <property type="match status" value="1"/>
</dbReference>
<evidence type="ECO:0000256" key="5">
    <source>
        <dbReference type="ARBA" id="ARBA00022777"/>
    </source>
</evidence>
<keyword evidence="4" id="KW-0808">Transferase</keyword>
<dbReference type="InterPro" id="IPR050351">
    <property type="entry name" value="BphY/WalK/GraS-like"/>
</dbReference>